<dbReference type="GO" id="GO:0120538">
    <property type="term" value="F:2-methoxy-6-polyprenolphenol 4-hydroxylase activity"/>
    <property type="evidence" value="ECO:0007669"/>
    <property type="project" value="UniProtKB-EC"/>
</dbReference>
<keyword evidence="15" id="KW-1185">Reference proteome</keyword>
<keyword evidence="9 12" id="KW-0503">Monooxygenase</keyword>
<keyword evidence="6 12" id="KW-0274">FAD</keyword>
<dbReference type="InterPro" id="IPR010971">
    <property type="entry name" value="UbiH/COQ6"/>
</dbReference>
<accession>A0A6S7FPH2</accession>
<name>A0A6S7FPH2_PARCT</name>
<evidence type="ECO:0000256" key="12">
    <source>
        <dbReference type="HAMAP-Rule" id="MF_03193"/>
    </source>
</evidence>
<evidence type="ECO:0000256" key="3">
    <source>
        <dbReference type="ARBA" id="ARBA00022630"/>
    </source>
</evidence>
<dbReference type="Gene3D" id="3.50.50.60">
    <property type="entry name" value="FAD/NAD(P)-binding domain"/>
    <property type="match status" value="2"/>
</dbReference>
<evidence type="ECO:0000313" key="15">
    <source>
        <dbReference type="Proteomes" id="UP001152795"/>
    </source>
</evidence>
<evidence type="ECO:0000256" key="6">
    <source>
        <dbReference type="ARBA" id="ARBA00022827"/>
    </source>
</evidence>
<comment type="cofactor">
    <cofactor evidence="1 12">
        <name>FAD</name>
        <dbReference type="ChEBI" id="CHEBI:57692"/>
    </cofactor>
</comment>
<proteinExistence type="inferred from homology"/>
<keyword evidence="14" id="KW-0830">Ubiquinone</keyword>
<dbReference type="HAMAP" id="MF_03193">
    <property type="entry name" value="COQ6_monooxygenase"/>
    <property type="match status" value="1"/>
</dbReference>
<keyword evidence="10 12" id="KW-0496">Mitochondrion</keyword>
<evidence type="ECO:0000256" key="4">
    <source>
        <dbReference type="ARBA" id="ARBA00022688"/>
    </source>
</evidence>
<dbReference type="EMBL" id="CACRXK020000393">
    <property type="protein sequence ID" value="CAB3981478.1"/>
    <property type="molecule type" value="Genomic_DNA"/>
</dbReference>
<keyword evidence="7" id="KW-0809">Transit peptide</keyword>
<comment type="catalytic activity">
    <reaction evidence="12">
        <text>a 2-methoxy-6-(all-trans-polyprenyl)phenol + 2 reduced [2Fe-2S]-[ferredoxin] + O2 + 2 H(+) = a 2-methoxy-6-(all-trans-polyprenyl)benzene-1,4-diol + 2 oxidized [2Fe-2S]-[ferredoxin] + H2O</text>
        <dbReference type="Rhea" id="RHEA:81183"/>
        <dbReference type="Rhea" id="RHEA-COMP:9551"/>
        <dbReference type="Rhea" id="RHEA-COMP:10000"/>
        <dbReference type="Rhea" id="RHEA-COMP:10001"/>
        <dbReference type="Rhea" id="RHEA-COMP:10858"/>
        <dbReference type="ChEBI" id="CHEBI:15377"/>
        <dbReference type="ChEBI" id="CHEBI:15378"/>
        <dbReference type="ChEBI" id="CHEBI:15379"/>
        <dbReference type="ChEBI" id="CHEBI:33737"/>
        <dbReference type="ChEBI" id="CHEBI:33738"/>
        <dbReference type="ChEBI" id="CHEBI:62731"/>
        <dbReference type="ChEBI" id="CHEBI:84166"/>
        <dbReference type="EC" id="1.14.15.46"/>
    </reaction>
</comment>
<dbReference type="PRINTS" id="PR00420">
    <property type="entry name" value="RNGMNOXGNASE"/>
</dbReference>
<dbReference type="GO" id="GO:0016712">
    <property type="term" value="F:oxidoreductase activity, acting on paired donors, with incorporation or reduction of molecular oxygen, reduced flavin or flavoprotein as one donor, and incorporation of one atom of oxygen"/>
    <property type="evidence" value="ECO:0007669"/>
    <property type="project" value="UniProtKB-UniRule"/>
</dbReference>
<reference evidence="14" key="1">
    <citation type="submission" date="2020-04" db="EMBL/GenBank/DDBJ databases">
        <authorList>
            <person name="Alioto T."/>
            <person name="Alioto T."/>
            <person name="Gomez Garrido J."/>
        </authorList>
    </citation>
    <scope>NUCLEOTIDE SEQUENCE</scope>
    <source>
        <strain evidence="14">A484AB</strain>
    </source>
</reference>
<gene>
    <name evidence="14" type="ORF">PACLA_8A024303</name>
</gene>
<feature type="domain" description="FAD-binding" evidence="13">
    <location>
        <begin position="305"/>
        <end position="381"/>
    </location>
</feature>
<evidence type="ECO:0000256" key="1">
    <source>
        <dbReference type="ARBA" id="ARBA00001974"/>
    </source>
</evidence>
<keyword evidence="11 12" id="KW-0472">Membrane</keyword>
<dbReference type="InterPro" id="IPR051205">
    <property type="entry name" value="UbiH/COQ6_monooxygenase"/>
</dbReference>
<comment type="caution">
    <text evidence="14">The sequence shown here is derived from an EMBL/GenBank/DDBJ whole genome shotgun (WGS) entry which is preliminary data.</text>
</comment>
<keyword evidence="4 12" id="KW-0831">Ubiquinone biosynthesis</keyword>
<evidence type="ECO:0000313" key="14">
    <source>
        <dbReference type="EMBL" id="CAB3981478.1"/>
    </source>
</evidence>
<dbReference type="SUPFAM" id="SSF51905">
    <property type="entry name" value="FAD/NAD(P)-binding domain"/>
    <property type="match status" value="1"/>
</dbReference>
<comment type="similarity">
    <text evidence="2 12">Belongs to the UbiH/COQ6 family.</text>
</comment>
<dbReference type="GO" id="GO:0106364">
    <property type="term" value="F:4-hydroxy-3-all-trans-polyprenylbenzoate oxygenase activity"/>
    <property type="evidence" value="ECO:0007669"/>
    <property type="project" value="UniProtKB-EC"/>
</dbReference>
<dbReference type="InterPro" id="IPR018168">
    <property type="entry name" value="Ubi_Hdrlase_CS"/>
</dbReference>
<comment type="subunit">
    <text evidence="12">Component of a multi-subunit COQ enzyme complex.</text>
</comment>
<comment type="pathway">
    <text evidence="12">Cofactor biosynthesis; ubiquinone biosynthesis.</text>
</comment>
<dbReference type="PANTHER" id="PTHR43876">
    <property type="entry name" value="UBIQUINONE BIOSYNTHESIS MONOOXYGENASE COQ6, MITOCHONDRIAL"/>
    <property type="match status" value="1"/>
</dbReference>
<dbReference type="GO" id="GO:0031314">
    <property type="term" value="C:extrinsic component of mitochondrial inner membrane"/>
    <property type="evidence" value="ECO:0007669"/>
    <property type="project" value="UniProtKB-UniRule"/>
</dbReference>
<comment type="function">
    <text evidence="12">FAD-dependent monooxygenase required for two non-consecutive steps during ubiquinone biosynthesis. Required for the C5-ring hydroxylation during ubiquinone biosynthesis by catalyzing the hydroxylation of 4-hydroxy-3-(all-trans-polyprenyl)benzoic acid to 3,4-dihydroxy-5-(all-trans-polyprenyl)benzoic acid. Also acts downstream of coq4, for the C1-hydroxylation during ubiquinone biosynthesis by catalyzing the hydroxylation of 2-methoxy-6-(all-trans-polyprenyl)phenol to 2-methoxy-6-(all-trans-polyprenyl)benzene-1,4-diol. The electrons required for the hydroxylation reaction are funneled indirectly to coq6 from NADPH via a ferredoxin/ferredoxin reductase system.</text>
</comment>
<dbReference type="NCBIfam" id="TIGR01988">
    <property type="entry name" value="Ubi-OHases"/>
    <property type="match status" value="1"/>
</dbReference>
<evidence type="ECO:0000259" key="13">
    <source>
        <dbReference type="Pfam" id="PF01494"/>
    </source>
</evidence>
<dbReference type="GO" id="GO:0071949">
    <property type="term" value="F:FAD binding"/>
    <property type="evidence" value="ECO:0007669"/>
    <property type="project" value="InterPro"/>
</dbReference>
<dbReference type="Proteomes" id="UP001152795">
    <property type="component" value="Unassembled WGS sequence"/>
</dbReference>
<dbReference type="OrthoDB" id="683240at2759"/>
<evidence type="ECO:0000256" key="8">
    <source>
        <dbReference type="ARBA" id="ARBA00023002"/>
    </source>
</evidence>
<dbReference type="FunFam" id="3.50.50.60:FF:000086">
    <property type="entry name" value="Ubiquinone biosynthesis monooxygenase COQ6, mitochondrial"/>
    <property type="match status" value="1"/>
</dbReference>
<evidence type="ECO:0000256" key="10">
    <source>
        <dbReference type="ARBA" id="ARBA00023128"/>
    </source>
</evidence>
<protein>
    <recommendedName>
        <fullName evidence="12">Ubiquinone biosynthesis monooxygenase COQ6, mitochondrial</fullName>
        <ecNumber evidence="12">1.14.15.45</ecNumber>
    </recommendedName>
    <alternativeName>
        <fullName evidence="12">2-methoxy-6-polyprenolphenol 4-hydroxylase</fullName>
        <ecNumber evidence="12">1.14.15.46</ecNumber>
    </alternativeName>
</protein>
<keyword evidence="3 12" id="KW-0285">Flavoprotein</keyword>
<dbReference type="PROSITE" id="PS01304">
    <property type="entry name" value="UBIH"/>
    <property type="match status" value="1"/>
</dbReference>
<dbReference type="InterPro" id="IPR000689">
    <property type="entry name" value="UbQ_mOase_COQ6"/>
</dbReference>
<evidence type="ECO:0000256" key="11">
    <source>
        <dbReference type="ARBA" id="ARBA00023136"/>
    </source>
</evidence>
<keyword evidence="5 12" id="KW-0999">Mitochondrion inner membrane</keyword>
<dbReference type="InterPro" id="IPR036188">
    <property type="entry name" value="FAD/NAD-bd_sf"/>
</dbReference>
<evidence type="ECO:0000256" key="7">
    <source>
        <dbReference type="ARBA" id="ARBA00022946"/>
    </source>
</evidence>
<dbReference type="AlphaFoldDB" id="A0A6S7FPH2"/>
<dbReference type="EC" id="1.14.15.45" evidence="12"/>
<comment type="subcellular location">
    <subcellularLocation>
        <location evidence="12">Mitochondrion inner membrane</location>
        <topology evidence="12">Peripheral membrane protein</topology>
        <orientation evidence="12">Matrix side</orientation>
    </subcellularLocation>
</comment>
<comment type="catalytic activity">
    <reaction evidence="12">
        <text>a 4-hydroxy-3-(all-trans-polyprenyl)benzoate + 2 reduced [2Fe-2S]-[ferredoxin] + O2 + 2 H(+) = a 3,4-dihydroxy-5-(all-trans-polyprenyl)benzoate + 2 oxidized [2Fe-2S]-[ferredoxin] + H2O</text>
        <dbReference type="Rhea" id="RHEA:81195"/>
        <dbReference type="Rhea" id="RHEA-COMP:9514"/>
        <dbReference type="Rhea" id="RHEA-COMP:10000"/>
        <dbReference type="Rhea" id="RHEA-COMP:10001"/>
        <dbReference type="Rhea" id="RHEA-COMP:10930"/>
        <dbReference type="ChEBI" id="CHEBI:15377"/>
        <dbReference type="ChEBI" id="CHEBI:15378"/>
        <dbReference type="ChEBI" id="CHEBI:15379"/>
        <dbReference type="ChEBI" id="CHEBI:33737"/>
        <dbReference type="ChEBI" id="CHEBI:33738"/>
        <dbReference type="ChEBI" id="CHEBI:64694"/>
        <dbReference type="ChEBI" id="CHEBI:78396"/>
        <dbReference type="EC" id="1.14.15.45"/>
    </reaction>
</comment>
<dbReference type="UniPathway" id="UPA00232"/>
<feature type="domain" description="FAD-binding" evidence="13">
    <location>
        <begin position="100"/>
        <end position="271"/>
    </location>
</feature>
<sequence length="428" mass="47308">MVGSTLACALGGDEALQDKKVLVLEAGPQVKLDKLPELYSNRVSTVSSGSQKLLESVGAWKHIENMRAKPFRRMQVWDACGDGYLTFEASNDPLQHAVNMGYIVENNVLVTALEMELEKLRSNVDVLYKTKLKKFKIPPPTTSDVDSPWAEIVLEDGQKFSTRLLVGADGFNSQVRRNSDINCISHDYKQSGVVATLCFSEPTDNIVAWQRFLPTGPIAILPLSDSQSSLVWSTTTSHAKNLVSLPEEKFVEAVNDALTEDIARNSLSEMASRLMHNVLSTVQPDYLGLQIPPTIESIEENSRASFPLALNHSSYYVKPRMALIGDAAHRIHPLAGQGVNLGFGDVECLRDELRQAAIDGQDLGSLEHLLRYETARQKQVTVMMGATHGLNTLFSTSFLPFVMVRNLGFQMTNALTPVKKQIVEYAMK</sequence>
<evidence type="ECO:0000256" key="9">
    <source>
        <dbReference type="ARBA" id="ARBA00023033"/>
    </source>
</evidence>
<dbReference type="PANTHER" id="PTHR43876:SF7">
    <property type="entry name" value="UBIQUINONE BIOSYNTHESIS MONOOXYGENASE COQ6, MITOCHONDRIAL"/>
    <property type="match status" value="1"/>
</dbReference>
<dbReference type="InterPro" id="IPR002938">
    <property type="entry name" value="FAD-bd"/>
</dbReference>
<evidence type="ECO:0000256" key="2">
    <source>
        <dbReference type="ARBA" id="ARBA00005349"/>
    </source>
</evidence>
<organism evidence="14 15">
    <name type="scientific">Paramuricea clavata</name>
    <name type="common">Red gorgonian</name>
    <name type="synonym">Violescent sea-whip</name>
    <dbReference type="NCBI Taxonomy" id="317549"/>
    <lineage>
        <taxon>Eukaryota</taxon>
        <taxon>Metazoa</taxon>
        <taxon>Cnidaria</taxon>
        <taxon>Anthozoa</taxon>
        <taxon>Octocorallia</taxon>
        <taxon>Malacalcyonacea</taxon>
        <taxon>Plexauridae</taxon>
        <taxon>Paramuricea</taxon>
    </lineage>
</organism>
<keyword evidence="8 12" id="KW-0560">Oxidoreductase</keyword>
<dbReference type="EC" id="1.14.15.46" evidence="12"/>
<dbReference type="FunFam" id="3.50.50.60:FF:000021">
    <property type="entry name" value="Ubiquinone biosynthesis monooxygenase COQ6"/>
    <property type="match status" value="1"/>
</dbReference>
<dbReference type="Pfam" id="PF01494">
    <property type="entry name" value="FAD_binding_3"/>
    <property type="match status" value="2"/>
</dbReference>
<evidence type="ECO:0000256" key="5">
    <source>
        <dbReference type="ARBA" id="ARBA00022792"/>
    </source>
</evidence>